<name>A0A8S9N8D4_BRACR</name>
<sequence>MGPATESTKHALVKDLFQDNTCWSRVQAEVCLPPTGVNAGSLAAWVIWSLWITRNYRIFQDKTFMEQEVVTKAIVDGKEWSAAQPLKPDLTTTRVMKGEDYRFETICQSDAAWKKESLTAGAAWKFSRPREVFNRSTSMIFTFVKSPLWRRV</sequence>
<gene>
    <name evidence="1" type="ORF">F2Q69_00058067</name>
</gene>
<protein>
    <submittedName>
        <fullName evidence="1">Uncharacterized protein</fullName>
    </submittedName>
</protein>
<proteinExistence type="predicted"/>
<evidence type="ECO:0000313" key="1">
    <source>
        <dbReference type="EMBL" id="KAF3490042.1"/>
    </source>
</evidence>
<evidence type="ECO:0000313" key="2">
    <source>
        <dbReference type="Proteomes" id="UP000712600"/>
    </source>
</evidence>
<accession>A0A8S9N8D4</accession>
<dbReference type="Proteomes" id="UP000712600">
    <property type="component" value="Unassembled WGS sequence"/>
</dbReference>
<dbReference type="EMBL" id="QGKX02002183">
    <property type="protein sequence ID" value="KAF3490042.1"/>
    <property type="molecule type" value="Genomic_DNA"/>
</dbReference>
<dbReference type="AlphaFoldDB" id="A0A8S9N8D4"/>
<comment type="caution">
    <text evidence="1">The sequence shown here is derived from an EMBL/GenBank/DDBJ whole genome shotgun (WGS) entry which is preliminary data.</text>
</comment>
<organism evidence="1 2">
    <name type="scientific">Brassica cretica</name>
    <name type="common">Mustard</name>
    <dbReference type="NCBI Taxonomy" id="69181"/>
    <lineage>
        <taxon>Eukaryota</taxon>
        <taxon>Viridiplantae</taxon>
        <taxon>Streptophyta</taxon>
        <taxon>Embryophyta</taxon>
        <taxon>Tracheophyta</taxon>
        <taxon>Spermatophyta</taxon>
        <taxon>Magnoliopsida</taxon>
        <taxon>eudicotyledons</taxon>
        <taxon>Gunneridae</taxon>
        <taxon>Pentapetalae</taxon>
        <taxon>rosids</taxon>
        <taxon>malvids</taxon>
        <taxon>Brassicales</taxon>
        <taxon>Brassicaceae</taxon>
        <taxon>Brassiceae</taxon>
        <taxon>Brassica</taxon>
    </lineage>
</organism>
<reference evidence="1" key="1">
    <citation type="submission" date="2019-12" db="EMBL/GenBank/DDBJ databases">
        <title>Genome sequencing and annotation of Brassica cretica.</title>
        <authorList>
            <person name="Studholme D.J."/>
            <person name="Sarris P."/>
        </authorList>
    </citation>
    <scope>NUCLEOTIDE SEQUENCE</scope>
    <source>
        <strain evidence="1">PFS-109/04</strain>
        <tissue evidence="1">Leaf</tissue>
    </source>
</reference>